<feature type="transmembrane region" description="Helical" evidence="7">
    <location>
        <begin position="158"/>
        <end position="181"/>
    </location>
</feature>
<evidence type="ECO:0000256" key="1">
    <source>
        <dbReference type="ARBA" id="ARBA00022448"/>
    </source>
</evidence>
<dbReference type="InterPro" id="IPR014116">
    <property type="entry name" value="Cyt_c_oxidase_cbb3_FixG"/>
</dbReference>
<accession>I0ESJ3</accession>
<dbReference type="NCBIfam" id="TIGR02745">
    <property type="entry name" value="ccoG_rdxA_fixG"/>
    <property type="match status" value="1"/>
</dbReference>
<feature type="transmembrane region" description="Helical" evidence="7">
    <location>
        <begin position="41"/>
        <end position="68"/>
    </location>
</feature>
<feature type="transmembrane region" description="Helical" evidence="7">
    <location>
        <begin position="342"/>
        <end position="360"/>
    </location>
</feature>
<dbReference type="HOGENOM" id="CLU_032118_2_1_7"/>
<evidence type="ECO:0000256" key="4">
    <source>
        <dbReference type="ARBA" id="ARBA00022982"/>
    </source>
</evidence>
<dbReference type="InterPro" id="IPR017900">
    <property type="entry name" value="4Fe4S_Fe_S_CS"/>
</dbReference>
<keyword evidence="6" id="KW-0411">Iron-sulfur</keyword>
<organism evidence="9 10">
    <name type="scientific">Helicobacter cetorum (strain ATCC BAA-540 / CCUG 52418 / MIT 99-5656)</name>
    <dbReference type="NCBI Taxonomy" id="1163745"/>
    <lineage>
        <taxon>Bacteria</taxon>
        <taxon>Pseudomonadati</taxon>
        <taxon>Campylobacterota</taxon>
        <taxon>Epsilonproteobacteria</taxon>
        <taxon>Campylobacterales</taxon>
        <taxon>Helicobacteraceae</taxon>
        <taxon>Helicobacter</taxon>
    </lineage>
</organism>
<dbReference type="Gene3D" id="2.60.40.10">
    <property type="entry name" value="Immunoglobulins"/>
    <property type="match status" value="1"/>
</dbReference>
<keyword evidence="4" id="KW-0249">Electron transport</keyword>
<dbReference type="KEGG" id="hcm:HCD_04500"/>
<evidence type="ECO:0000256" key="2">
    <source>
        <dbReference type="ARBA" id="ARBA00022485"/>
    </source>
</evidence>
<dbReference type="PROSITE" id="PS00198">
    <property type="entry name" value="4FE4S_FER_1"/>
    <property type="match status" value="1"/>
</dbReference>
<dbReference type="GO" id="GO:0005886">
    <property type="term" value="C:plasma membrane"/>
    <property type="evidence" value="ECO:0007669"/>
    <property type="project" value="TreeGrafter"/>
</dbReference>
<evidence type="ECO:0000313" key="9">
    <source>
        <dbReference type="EMBL" id="AFI05912.1"/>
    </source>
</evidence>
<dbReference type="GO" id="GO:0051539">
    <property type="term" value="F:4 iron, 4 sulfur cluster binding"/>
    <property type="evidence" value="ECO:0007669"/>
    <property type="project" value="UniProtKB-KW"/>
</dbReference>
<dbReference type="InterPro" id="IPR013783">
    <property type="entry name" value="Ig-like_fold"/>
</dbReference>
<dbReference type="Proteomes" id="UP000005013">
    <property type="component" value="Chromosome"/>
</dbReference>
<dbReference type="Pfam" id="PF13746">
    <property type="entry name" value="Fer4_18"/>
    <property type="match status" value="1"/>
</dbReference>
<dbReference type="AlphaFoldDB" id="I0ESJ3"/>
<keyword evidence="2" id="KW-0004">4Fe-4S</keyword>
<feature type="domain" description="4Fe-4S ferredoxin-type" evidence="8">
    <location>
        <begin position="264"/>
        <end position="292"/>
    </location>
</feature>
<dbReference type="STRING" id="1163745.HCD_04500"/>
<keyword evidence="3" id="KW-0479">Metal-binding</keyword>
<name>I0ESJ3_HELCM</name>
<evidence type="ECO:0000313" key="10">
    <source>
        <dbReference type="Proteomes" id="UP000005013"/>
    </source>
</evidence>
<dbReference type="EMBL" id="CP003481">
    <property type="protein sequence ID" value="AFI05912.1"/>
    <property type="molecule type" value="Genomic_DNA"/>
</dbReference>
<evidence type="ECO:0000256" key="6">
    <source>
        <dbReference type="ARBA" id="ARBA00023014"/>
    </source>
</evidence>
<gene>
    <name evidence="9" type="ordered locus">HCD_04500</name>
</gene>
<dbReference type="Pfam" id="PF12801">
    <property type="entry name" value="Fer4_5"/>
    <property type="match status" value="1"/>
</dbReference>
<dbReference type="InterPro" id="IPR032879">
    <property type="entry name" value="FixG_C"/>
</dbReference>
<dbReference type="PANTHER" id="PTHR30176">
    <property type="entry name" value="FERREDOXIN-TYPE PROTEIN NAPH"/>
    <property type="match status" value="1"/>
</dbReference>
<keyword evidence="7" id="KW-1133">Transmembrane helix</keyword>
<dbReference type="Pfam" id="PF11614">
    <property type="entry name" value="FixG_C"/>
    <property type="match status" value="1"/>
</dbReference>
<feature type="transmembrane region" description="Helical" evidence="7">
    <location>
        <begin position="196"/>
        <end position="217"/>
    </location>
</feature>
<feature type="transmembrane region" description="Helical" evidence="7">
    <location>
        <begin position="88"/>
        <end position="112"/>
    </location>
</feature>
<evidence type="ECO:0000256" key="5">
    <source>
        <dbReference type="ARBA" id="ARBA00023004"/>
    </source>
</evidence>
<dbReference type="PATRIC" id="fig|1163745.3.peg.949"/>
<dbReference type="PANTHER" id="PTHR30176:SF3">
    <property type="entry name" value="FERREDOXIN-TYPE PROTEIN NAPH"/>
    <property type="match status" value="1"/>
</dbReference>
<evidence type="ECO:0000256" key="3">
    <source>
        <dbReference type="ARBA" id="ARBA00022723"/>
    </source>
</evidence>
<reference evidence="9 10" key="1">
    <citation type="journal article" date="2013" name="PLoS ONE">
        <title>Sequence Divergence and Conservation in Genomes ofHelicobacter cetorum Strains from a Dolphin and a Whale.</title>
        <authorList>
            <person name="Kersulyte D."/>
            <person name="Rossi M."/>
            <person name="Berg D.E."/>
        </authorList>
    </citation>
    <scope>NUCLEOTIDE SEQUENCE [LARGE SCALE GENOMIC DNA]</scope>
    <source>
        <strain evidence="9 10">MIT 99-5656</strain>
    </source>
</reference>
<proteinExistence type="predicted"/>
<keyword evidence="1" id="KW-0813">Transport</keyword>
<dbReference type="SUPFAM" id="SSF54862">
    <property type="entry name" value="4Fe-4S ferredoxins"/>
    <property type="match status" value="1"/>
</dbReference>
<evidence type="ECO:0000256" key="7">
    <source>
        <dbReference type="SAM" id="Phobius"/>
    </source>
</evidence>
<dbReference type="eggNOG" id="COG0348">
    <property type="taxonomic scope" value="Bacteria"/>
</dbReference>
<keyword evidence="7" id="KW-0472">Membrane</keyword>
<dbReference type="PROSITE" id="PS51379">
    <property type="entry name" value="4FE4S_FER_2"/>
    <property type="match status" value="1"/>
</dbReference>
<sequence length="489" mass="56795">MLMVLSESVKLLGYSKALKFLGYFMLDTSNHFLKSFRLKRYIGYALIFFVLVVTPFIRIDGAHLFLISFEYKQVHFLGEIWNAEELQIMPFMVILLFIGIFFITTSLGRVWCGWACPQTFLRVLYRDVIETKIFKLHKKISNKQEVAKDSPSYKVRKALSVLLFAPIVAGLMMVFFFYFIAPEDFFLYLKNPSEHFIAMGFWLVSALVVLFDIVVVAERFCIYLCPYARVQSVLYDNDTLNPIYDEKRGGELYDTQGNLYPLPPKKRSVENECVNCRHCVQVCPTHIDIRKGMQLECINCLECVDACTITMSKYNRPSLIQWSSTNATNTHKKVRLMRLKTMAYMVVIAIVVSLLVITSLKKERMLLDINRNSDLYELRSSGYVDNDYVFLFHNTDNKDHEFYFKILGHESIKIKKPLEPITIKAGQKIKAVVILRKPLNNNIQVTEHKRTKDTIIPIRVQAYSTDDKKITIERETVFIMPSQGLSLRD</sequence>
<keyword evidence="7" id="KW-0812">Transmembrane</keyword>
<dbReference type="InterPro" id="IPR017896">
    <property type="entry name" value="4Fe4S_Fe-S-bd"/>
</dbReference>
<evidence type="ECO:0000259" key="8">
    <source>
        <dbReference type="PROSITE" id="PS51379"/>
    </source>
</evidence>
<dbReference type="GO" id="GO:0046872">
    <property type="term" value="F:metal ion binding"/>
    <property type="evidence" value="ECO:0007669"/>
    <property type="project" value="UniProtKB-KW"/>
</dbReference>
<dbReference type="InterPro" id="IPR051684">
    <property type="entry name" value="Electron_Trans/Redox"/>
</dbReference>
<keyword evidence="5" id="KW-0408">Iron</keyword>
<protein>
    <submittedName>
        <fullName evidence="9">Ferrodoxin-like protein</fullName>
    </submittedName>
</protein>
<keyword evidence="10" id="KW-1185">Reference proteome</keyword>